<evidence type="ECO:0000256" key="7">
    <source>
        <dbReference type="ARBA" id="ARBA00022840"/>
    </source>
</evidence>
<evidence type="ECO:0000256" key="9">
    <source>
        <dbReference type="ARBA" id="ARBA00023209"/>
    </source>
</evidence>
<evidence type="ECO:0000256" key="4">
    <source>
        <dbReference type="ARBA" id="ARBA00022679"/>
    </source>
</evidence>
<evidence type="ECO:0000256" key="10">
    <source>
        <dbReference type="ARBA" id="ARBA00023264"/>
    </source>
</evidence>
<comment type="caution">
    <text evidence="12">The sequence shown here is derived from an EMBL/GenBank/DDBJ whole genome shotgun (WGS) entry which is preliminary data.</text>
</comment>
<protein>
    <submittedName>
        <fullName evidence="12">Diacylglycerol kinase family lipid kinase</fullName>
    </submittedName>
</protein>
<sequence length="296" mass="32741">MKKTAIIFNPHAGNKKLTEYIDVIQQILLSAYSSVTIYRTARTGDGAALVRKLISEVDVIIGAGGDGTIYELINELCKHDTRPVFSIIPGGTCNDFSRAIGMSQDPLEAAKQIADGREEIIDVGQTDQQYFLNFWGIGMITRVSENINPDTKDLLGRLSYYISTVQTINNKESFQLKVESEENSYEGEAVMMLVGNGPFTGGVRAFFPKISLQDGMLDVFILKEASLETFLTMLHSKVSKKAPECKDIIYFQAKSLSIDCIPEQSIDCDGEREYVTPSSVNIAPSYLTFIVGDFPE</sequence>
<keyword evidence="5" id="KW-0547">Nucleotide-binding</keyword>
<dbReference type="Pfam" id="PF00781">
    <property type="entry name" value="DAGK_cat"/>
    <property type="match status" value="1"/>
</dbReference>
<dbReference type="Gene3D" id="2.60.200.40">
    <property type="match status" value="1"/>
</dbReference>
<evidence type="ECO:0000313" key="13">
    <source>
        <dbReference type="Proteomes" id="UP000308230"/>
    </source>
</evidence>
<keyword evidence="13" id="KW-1185">Reference proteome</keyword>
<evidence type="ECO:0000256" key="2">
    <source>
        <dbReference type="ARBA" id="ARBA00005983"/>
    </source>
</evidence>
<dbReference type="InterPro" id="IPR016064">
    <property type="entry name" value="NAD/diacylglycerol_kinase_sf"/>
</dbReference>
<gene>
    <name evidence="12" type="ORF">FCL54_05865</name>
</gene>
<dbReference type="InterPro" id="IPR005218">
    <property type="entry name" value="Diacylglycerol/lipid_kinase"/>
</dbReference>
<dbReference type="AlphaFoldDB" id="A0A5R9F6F0"/>
<dbReference type="GO" id="GO:0004143">
    <property type="term" value="F:ATP-dependent diacylglycerol kinase activity"/>
    <property type="evidence" value="ECO:0007669"/>
    <property type="project" value="TreeGrafter"/>
</dbReference>
<dbReference type="PROSITE" id="PS50146">
    <property type="entry name" value="DAGK"/>
    <property type="match status" value="1"/>
</dbReference>
<evidence type="ECO:0000256" key="3">
    <source>
        <dbReference type="ARBA" id="ARBA00022516"/>
    </source>
</evidence>
<evidence type="ECO:0000256" key="5">
    <source>
        <dbReference type="ARBA" id="ARBA00022741"/>
    </source>
</evidence>
<keyword evidence="10" id="KW-1208">Phospholipid metabolism</keyword>
<accession>A0A5R9F6F0</accession>
<evidence type="ECO:0000259" key="11">
    <source>
        <dbReference type="PROSITE" id="PS50146"/>
    </source>
</evidence>
<dbReference type="GO" id="GO:0008654">
    <property type="term" value="P:phospholipid biosynthetic process"/>
    <property type="evidence" value="ECO:0007669"/>
    <property type="project" value="UniProtKB-KW"/>
</dbReference>
<dbReference type="GO" id="GO:0005524">
    <property type="term" value="F:ATP binding"/>
    <property type="evidence" value="ECO:0007669"/>
    <property type="project" value="UniProtKB-KW"/>
</dbReference>
<dbReference type="NCBIfam" id="TIGR00147">
    <property type="entry name" value="YegS/Rv2252/BmrU family lipid kinase"/>
    <property type="match status" value="1"/>
</dbReference>
<dbReference type="SMART" id="SM00046">
    <property type="entry name" value="DAGKc"/>
    <property type="match status" value="1"/>
</dbReference>
<evidence type="ECO:0000256" key="8">
    <source>
        <dbReference type="ARBA" id="ARBA00023098"/>
    </source>
</evidence>
<dbReference type="InterPro" id="IPR045540">
    <property type="entry name" value="YegS/DAGK_C"/>
</dbReference>
<dbReference type="PANTHER" id="PTHR12358">
    <property type="entry name" value="SPHINGOSINE KINASE"/>
    <property type="match status" value="1"/>
</dbReference>
<feature type="domain" description="DAGKc" evidence="11">
    <location>
        <begin position="1"/>
        <end position="130"/>
    </location>
</feature>
<dbReference type="InterPro" id="IPR050187">
    <property type="entry name" value="Lipid_Phosphate_FormReg"/>
</dbReference>
<evidence type="ECO:0000256" key="6">
    <source>
        <dbReference type="ARBA" id="ARBA00022777"/>
    </source>
</evidence>
<keyword evidence="8" id="KW-0443">Lipid metabolism</keyword>
<dbReference type="GO" id="GO:0005886">
    <property type="term" value="C:plasma membrane"/>
    <property type="evidence" value="ECO:0007669"/>
    <property type="project" value="TreeGrafter"/>
</dbReference>
<evidence type="ECO:0000256" key="1">
    <source>
        <dbReference type="ARBA" id="ARBA00001946"/>
    </source>
</evidence>
<dbReference type="OrthoDB" id="142078at2"/>
<comment type="similarity">
    <text evidence="2">Belongs to the diacylglycerol/lipid kinase family.</text>
</comment>
<keyword evidence="4" id="KW-0808">Transferase</keyword>
<dbReference type="InterPro" id="IPR001206">
    <property type="entry name" value="Diacylglycerol_kinase_cat_dom"/>
</dbReference>
<keyword evidence="9" id="KW-0594">Phospholipid biosynthesis</keyword>
<proteinExistence type="inferred from homology"/>
<dbReference type="InterPro" id="IPR017438">
    <property type="entry name" value="ATP-NAD_kinase_N"/>
</dbReference>
<keyword evidence="7" id="KW-0067">ATP-binding</keyword>
<comment type="cofactor">
    <cofactor evidence="1">
        <name>Mg(2+)</name>
        <dbReference type="ChEBI" id="CHEBI:18420"/>
    </cofactor>
</comment>
<name>A0A5R9F6F0_9BACL</name>
<dbReference type="Proteomes" id="UP000308230">
    <property type="component" value="Unassembled WGS sequence"/>
</dbReference>
<dbReference type="PANTHER" id="PTHR12358:SF107">
    <property type="entry name" value="LIPID KINASE BMRU-RELATED"/>
    <property type="match status" value="1"/>
</dbReference>
<dbReference type="EMBL" id="SWLG01000004">
    <property type="protein sequence ID" value="TLS38069.1"/>
    <property type="molecule type" value="Genomic_DNA"/>
</dbReference>
<dbReference type="RefSeq" id="WP_138124169.1">
    <property type="nucleotide sequence ID" value="NZ_SWLG01000004.1"/>
</dbReference>
<dbReference type="SUPFAM" id="SSF111331">
    <property type="entry name" value="NAD kinase/diacylglycerol kinase-like"/>
    <property type="match status" value="1"/>
</dbReference>
<keyword evidence="6 12" id="KW-0418">Kinase</keyword>
<organism evidence="12 13">
    <name type="scientific">Exobacillus caeni</name>
    <dbReference type="NCBI Taxonomy" id="2574798"/>
    <lineage>
        <taxon>Bacteria</taxon>
        <taxon>Bacillati</taxon>
        <taxon>Bacillota</taxon>
        <taxon>Bacilli</taxon>
        <taxon>Bacillales</taxon>
        <taxon>Guptibacillaceae</taxon>
        <taxon>Exobacillus</taxon>
    </lineage>
</organism>
<dbReference type="Gene3D" id="3.40.50.10330">
    <property type="entry name" value="Probable inorganic polyphosphate/atp-NAD kinase, domain 1"/>
    <property type="match status" value="1"/>
</dbReference>
<evidence type="ECO:0000313" key="12">
    <source>
        <dbReference type="EMBL" id="TLS38069.1"/>
    </source>
</evidence>
<dbReference type="Pfam" id="PF19279">
    <property type="entry name" value="YegS_C"/>
    <property type="match status" value="1"/>
</dbReference>
<reference evidence="12 13" key="1">
    <citation type="submission" date="2019-04" db="EMBL/GenBank/DDBJ databases">
        <title>Bacillus caeni sp. nov., a bacterium isolated from mangrove sediment.</title>
        <authorList>
            <person name="Huang H."/>
            <person name="Mo K."/>
            <person name="Hu Y."/>
        </authorList>
    </citation>
    <scope>NUCLEOTIDE SEQUENCE [LARGE SCALE GENOMIC DNA]</scope>
    <source>
        <strain evidence="12 13">HB172195</strain>
    </source>
</reference>
<keyword evidence="3" id="KW-0444">Lipid biosynthesis</keyword>